<keyword evidence="4" id="KW-1185">Reference proteome</keyword>
<dbReference type="RefSeq" id="XP_027620799.1">
    <property type="nucleotide sequence ID" value="XM_027764998.1"/>
</dbReference>
<dbReference type="InterPro" id="IPR023213">
    <property type="entry name" value="CAT-like_dom_sf"/>
</dbReference>
<dbReference type="Gene3D" id="3.30.559.10">
    <property type="entry name" value="Chloramphenicol acetyltransferase-like domain"/>
    <property type="match status" value="1"/>
</dbReference>
<evidence type="ECO:0000313" key="3">
    <source>
        <dbReference type="EMBL" id="GBE89886.1"/>
    </source>
</evidence>
<protein>
    <submittedName>
        <fullName evidence="3">Uncharacterized protein</fullName>
    </submittedName>
</protein>
<dbReference type="Pfam" id="PF07428">
    <property type="entry name" value="Tri3"/>
    <property type="match status" value="1"/>
</dbReference>
<dbReference type="GO" id="GO:0016407">
    <property type="term" value="F:acetyltransferase activity"/>
    <property type="evidence" value="ECO:0007669"/>
    <property type="project" value="InterPro"/>
</dbReference>
<sequence>MSSFAPFDFGRYIWRSSPQDPSHWKREAGGGEYFEDVVHNGNHGEQYLFLGVKAVIATPVSSARLAALAREAWIALRFETPTIAAHTEHDNAGLPFITYRTAKDADEVGDWALRTVRLAEGTPDLDDLRFELGKKFIPEANGDQTFLYIVSLSDTSYDFLLHTSHVPFDGAGIKILLTVFFTKLAKYIDNPALAAQVQLNWGTEAKNLLPCVSEALGPKEDRSGENYIQTLGGIMSDLDSAMPHQYGFKARNFGPGPTRRMFYTFSQDESKRLLNAVKGRGFTLNHIAHAAISLVCALDNPPNTSTSPDARFAYYGLADSRTRLAALYSEKLGYPGYALGVSVIQIPVSAAVATAGESNEQVLLRLASIVKDEYTKQRAYPSLLGVVCQQVDLMILGLKALEGPPPPWMGPWYAGDGVGETYLQPAYSDAKGIDIIKINDFFVSLNKTDPGPFFRSYSWDGKLTLSVDANINAMPKGDVEGFMKKWVELLRLVL</sequence>
<dbReference type="PANTHER" id="PTHR42034">
    <property type="entry name" value="CHROMOSOME 7, WHOLE GENOME SHOTGUN SEQUENCE-RELATED"/>
    <property type="match status" value="1"/>
</dbReference>
<evidence type="ECO:0000256" key="1">
    <source>
        <dbReference type="ARBA" id="ARBA00006439"/>
    </source>
</evidence>
<evidence type="ECO:0000256" key="2">
    <source>
        <dbReference type="ARBA" id="ARBA00022679"/>
    </source>
</evidence>
<proteinExistence type="inferred from homology"/>
<keyword evidence="2" id="KW-0808">Transferase</keyword>
<comment type="similarity">
    <text evidence="1">Belongs to the trichothecene O-acetyltransferase family.</text>
</comment>
<dbReference type="GO" id="GO:0043386">
    <property type="term" value="P:mycotoxin biosynthetic process"/>
    <property type="evidence" value="ECO:0007669"/>
    <property type="project" value="InterPro"/>
</dbReference>
<dbReference type="InParanoid" id="A0A401H616"/>
<name>A0A401H616_9APHY</name>
<comment type="caution">
    <text evidence="3">The sequence shown here is derived from an EMBL/GenBank/DDBJ whole genome shotgun (WGS) entry which is preliminary data.</text>
</comment>
<reference evidence="3 4" key="1">
    <citation type="journal article" date="2018" name="Sci. Rep.">
        <title>Genome sequence of the cauliflower mushroom Sparassis crispa (Hanabiratake) and its association with beneficial usage.</title>
        <authorList>
            <person name="Kiyama R."/>
            <person name="Furutani Y."/>
            <person name="Kawaguchi K."/>
            <person name="Nakanishi T."/>
        </authorList>
    </citation>
    <scope>NUCLEOTIDE SEQUENCE [LARGE SCALE GENOMIC DNA]</scope>
</reference>
<dbReference type="AlphaFoldDB" id="A0A401H616"/>
<dbReference type="EMBL" id="BFAD01000017">
    <property type="protein sequence ID" value="GBE89886.1"/>
    <property type="molecule type" value="Genomic_DNA"/>
</dbReference>
<dbReference type="InterPro" id="IPR009992">
    <property type="entry name" value="Tri3/Sat12/Sat16/Mac1"/>
</dbReference>
<dbReference type="GeneID" id="38786803"/>
<dbReference type="Gene3D" id="3.30.559.30">
    <property type="entry name" value="Nonribosomal peptide synthetase, condensation domain"/>
    <property type="match status" value="1"/>
</dbReference>
<dbReference type="SUPFAM" id="SSF52777">
    <property type="entry name" value="CoA-dependent acyltransferases"/>
    <property type="match status" value="1"/>
</dbReference>
<dbReference type="OrthoDB" id="2548233at2759"/>
<dbReference type="Proteomes" id="UP000287166">
    <property type="component" value="Unassembled WGS sequence"/>
</dbReference>
<dbReference type="PANTHER" id="PTHR42034:SF1">
    <property type="entry name" value="CONDENSATION DOMAIN-CONTAINING PROTEIN"/>
    <property type="match status" value="1"/>
</dbReference>
<gene>
    <name evidence="3" type="ORF">SCP_1702120</name>
</gene>
<evidence type="ECO:0000313" key="4">
    <source>
        <dbReference type="Proteomes" id="UP000287166"/>
    </source>
</evidence>
<organism evidence="3 4">
    <name type="scientific">Sparassis crispa</name>
    <dbReference type="NCBI Taxonomy" id="139825"/>
    <lineage>
        <taxon>Eukaryota</taxon>
        <taxon>Fungi</taxon>
        <taxon>Dikarya</taxon>
        <taxon>Basidiomycota</taxon>
        <taxon>Agaricomycotina</taxon>
        <taxon>Agaricomycetes</taxon>
        <taxon>Polyporales</taxon>
        <taxon>Sparassidaceae</taxon>
        <taxon>Sparassis</taxon>
    </lineage>
</organism>
<accession>A0A401H616</accession>